<comment type="caution">
    <text evidence="1">The sequence shown here is derived from an EMBL/GenBank/DDBJ whole genome shotgun (WGS) entry which is preliminary data.</text>
</comment>
<dbReference type="Proteomes" id="UP001529510">
    <property type="component" value="Unassembled WGS sequence"/>
</dbReference>
<organism evidence="1 2">
    <name type="scientific">Cirrhinus mrigala</name>
    <name type="common">Mrigala</name>
    <dbReference type="NCBI Taxonomy" id="683832"/>
    <lineage>
        <taxon>Eukaryota</taxon>
        <taxon>Metazoa</taxon>
        <taxon>Chordata</taxon>
        <taxon>Craniata</taxon>
        <taxon>Vertebrata</taxon>
        <taxon>Euteleostomi</taxon>
        <taxon>Actinopterygii</taxon>
        <taxon>Neopterygii</taxon>
        <taxon>Teleostei</taxon>
        <taxon>Ostariophysi</taxon>
        <taxon>Cypriniformes</taxon>
        <taxon>Cyprinidae</taxon>
        <taxon>Labeoninae</taxon>
        <taxon>Labeonini</taxon>
        <taxon>Cirrhinus</taxon>
    </lineage>
</organism>
<evidence type="ECO:0000313" key="1">
    <source>
        <dbReference type="EMBL" id="KAL0200694.1"/>
    </source>
</evidence>
<accession>A0ABD0RQF4</accession>
<evidence type="ECO:0008006" key="3">
    <source>
        <dbReference type="Google" id="ProtNLM"/>
    </source>
</evidence>
<dbReference type="EMBL" id="JAMKFB020000002">
    <property type="protein sequence ID" value="KAL0200694.1"/>
    <property type="molecule type" value="Genomic_DNA"/>
</dbReference>
<reference evidence="1 2" key="1">
    <citation type="submission" date="2024-05" db="EMBL/GenBank/DDBJ databases">
        <title>Genome sequencing and assembly of Indian major carp, Cirrhinus mrigala (Hamilton, 1822).</title>
        <authorList>
            <person name="Mohindra V."/>
            <person name="Chowdhury L.M."/>
            <person name="Lal K."/>
            <person name="Jena J.K."/>
        </authorList>
    </citation>
    <scope>NUCLEOTIDE SEQUENCE [LARGE SCALE GENOMIC DNA]</scope>
    <source>
        <strain evidence="1">CM1030</strain>
        <tissue evidence="1">Blood</tissue>
    </source>
</reference>
<keyword evidence="2" id="KW-1185">Reference proteome</keyword>
<gene>
    <name evidence="1" type="ORF">M9458_003881</name>
</gene>
<protein>
    <recommendedName>
        <fullName evidence="3">Claudin-11</fullName>
    </recommendedName>
</protein>
<proteinExistence type="predicted"/>
<feature type="non-terminal residue" evidence="1">
    <location>
        <position position="1"/>
    </location>
</feature>
<feature type="non-terminal residue" evidence="1">
    <location>
        <position position="84"/>
    </location>
</feature>
<dbReference type="Gene3D" id="1.20.140.150">
    <property type="match status" value="1"/>
</dbReference>
<name>A0ABD0RQF4_CIRMR</name>
<sequence>FCGVVSTVWFPIGAHHERGLMSFGFSLYSGWVGTALCLLGGCMITCCSVDSPASYSDNNRFYYSKQGPAHSGPASTNHAKSAHV</sequence>
<evidence type="ECO:0000313" key="2">
    <source>
        <dbReference type="Proteomes" id="UP001529510"/>
    </source>
</evidence>
<dbReference type="AlphaFoldDB" id="A0ABD0RQF4"/>